<organism evidence="3 4">
    <name type="scientific">Prunus yedoensis var. nudiflora</name>
    <dbReference type="NCBI Taxonomy" id="2094558"/>
    <lineage>
        <taxon>Eukaryota</taxon>
        <taxon>Viridiplantae</taxon>
        <taxon>Streptophyta</taxon>
        <taxon>Embryophyta</taxon>
        <taxon>Tracheophyta</taxon>
        <taxon>Spermatophyta</taxon>
        <taxon>Magnoliopsida</taxon>
        <taxon>eudicotyledons</taxon>
        <taxon>Gunneridae</taxon>
        <taxon>Pentapetalae</taxon>
        <taxon>rosids</taxon>
        <taxon>fabids</taxon>
        <taxon>Rosales</taxon>
        <taxon>Rosaceae</taxon>
        <taxon>Amygdaloideae</taxon>
        <taxon>Amygdaleae</taxon>
        <taxon>Prunus</taxon>
    </lineage>
</organism>
<dbReference type="PANTHER" id="PTHR33287:SF2">
    <property type="entry name" value="TRANSMEMBRANE PROTEIN"/>
    <property type="match status" value="1"/>
</dbReference>
<feature type="region of interest" description="Disordered" evidence="1">
    <location>
        <begin position="138"/>
        <end position="184"/>
    </location>
</feature>
<name>A0A314Y8E5_PRUYE</name>
<reference evidence="3 4" key="1">
    <citation type="submission" date="2018-02" db="EMBL/GenBank/DDBJ databases">
        <title>Draft genome of wild Prunus yedoensis var. nudiflora.</title>
        <authorList>
            <person name="Baek S."/>
            <person name="Kim J.-H."/>
            <person name="Choi K."/>
            <person name="Kim G.-B."/>
            <person name="Cho A."/>
            <person name="Jang H."/>
            <person name="Shin C.-H."/>
            <person name="Yu H.-J."/>
            <person name="Mun J.-H."/>
        </authorList>
    </citation>
    <scope>NUCLEOTIDE SEQUENCE [LARGE SCALE GENOMIC DNA]</scope>
    <source>
        <strain evidence="4">cv. Jeju island</strain>
        <tissue evidence="3">Leaf</tissue>
    </source>
</reference>
<feature type="transmembrane region" description="Helical" evidence="2">
    <location>
        <begin position="67"/>
        <end position="88"/>
    </location>
</feature>
<feature type="region of interest" description="Disordered" evidence="1">
    <location>
        <begin position="106"/>
        <end position="126"/>
    </location>
</feature>
<dbReference type="OrthoDB" id="1679871at2759"/>
<dbReference type="AlphaFoldDB" id="A0A314Y8E5"/>
<gene>
    <name evidence="3" type="ORF">Pyn_24714</name>
</gene>
<dbReference type="EMBL" id="PJQY01001456">
    <property type="protein sequence ID" value="PQQ02543.1"/>
    <property type="molecule type" value="Genomic_DNA"/>
</dbReference>
<comment type="caution">
    <text evidence="3">The sequence shown here is derived from an EMBL/GenBank/DDBJ whole genome shotgun (WGS) entry which is preliminary data.</text>
</comment>
<keyword evidence="2" id="KW-1133">Transmembrane helix</keyword>
<dbReference type="Proteomes" id="UP000250321">
    <property type="component" value="Unassembled WGS sequence"/>
</dbReference>
<evidence type="ECO:0000256" key="1">
    <source>
        <dbReference type="SAM" id="MobiDB-lite"/>
    </source>
</evidence>
<keyword evidence="2" id="KW-0812">Transmembrane</keyword>
<accession>A0A314Y8E5</accession>
<feature type="transmembrane region" description="Helical" evidence="2">
    <location>
        <begin position="200"/>
        <end position="224"/>
    </location>
</feature>
<evidence type="ECO:0000256" key="2">
    <source>
        <dbReference type="SAM" id="Phobius"/>
    </source>
</evidence>
<feature type="compositionally biased region" description="Polar residues" evidence="1">
    <location>
        <begin position="143"/>
        <end position="179"/>
    </location>
</feature>
<evidence type="ECO:0000313" key="4">
    <source>
        <dbReference type="Proteomes" id="UP000250321"/>
    </source>
</evidence>
<protein>
    <submittedName>
        <fullName evidence="3">Uncharacterized protein</fullName>
    </submittedName>
</protein>
<sequence length="254" mass="28952">MANNPCPTNVEKENIEKRKEELRTIFENQSDRVKHLQTSAFTLANYYFVFQGVILGGIANFRCSDRWFFFSLSLIAAILNLFSLIVIGGNYKRSLRHRDDTIRERDQLQSTQAKQSYSHNSDRRSENSAKIQVISECEPSPSAPTQHQEAASQDPRSLQQASELRPTTSVPRQHQQVASQDPEGAWSAHVDKYKKLLRAIYFRICIGLFVSFAIIVLVGCWTIPCRKAHLGKHPSEKCIRLCEGTKCISICTQY</sequence>
<dbReference type="PANTHER" id="PTHR33287">
    <property type="entry name" value="OS03G0453550 PROTEIN"/>
    <property type="match status" value="1"/>
</dbReference>
<feature type="compositionally biased region" description="Polar residues" evidence="1">
    <location>
        <begin position="108"/>
        <end position="119"/>
    </location>
</feature>
<keyword evidence="4" id="KW-1185">Reference proteome</keyword>
<feature type="transmembrane region" description="Helical" evidence="2">
    <location>
        <begin position="40"/>
        <end position="61"/>
    </location>
</feature>
<proteinExistence type="predicted"/>
<evidence type="ECO:0000313" key="3">
    <source>
        <dbReference type="EMBL" id="PQQ02543.1"/>
    </source>
</evidence>
<keyword evidence="2" id="KW-0472">Membrane</keyword>